<evidence type="ECO:0000313" key="3">
    <source>
        <dbReference type="EMBL" id="KAF4488464.1"/>
    </source>
</evidence>
<feature type="region of interest" description="Disordered" evidence="1">
    <location>
        <begin position="24"/>
        <end position="64"/>
    </location>
</feature>
<evidence type="ECO:0000313" key="4">
    <source>
        <dbReference type="Proteomes" id="UP000011096"/>
    </source>
</evidence>
<evidence type="ECO:0000256" key="1">
    <source>
        <dbReference type="SAM" id="MobiDB-lite"/>
    </source>
</evidence>
<protein>
    <submittedName>
        <fullName evidence="3">Uncharacterized protein</fullName>
    </submittedName>
</protein>
<feature type="chain" id="PRO_5029762781" evidence="2">
    <location>
        <begin position="16"/>
        <end position="144"/>
    </location>
</feature>
<feature type="signal peptide" evidence="2">
    <location>
        <begin position="1"/>
        <end position="15"/>
    </location>
</feature>
<reference evidence="3 4" key="1">
    <citation type="submission" date="2012-08" db="EMBL/GenBank/DDBJ databases">
        <authorList>
            <person name="Gan P.H.P."/>
            <person name="Ikeda K."/>
            <person name="Irieda H."/>
            <person name="Narusaka M."/>
            <person name="O'Connell R.J."/>
            <person name="Narusaka Y."/>
            <person name="Takano Y."/>
            <person name="Kubo Y."/>
            <person name="Shirasu K."/>
        </authorList>
    </citation>
    <scope>NUCLEOTIDE SEQUENCE [LARGE SCALE GENOMIC DNA]</scope>
    <source>
        <strain evidence="3 4">Nara gc5</strain>
    </source>
</reference>
<accession>A0A7J6JGX9</accession>
<feature type="compositionally biased region" description="Low complexity" evidence="1">
    <location>
        <begin position="51"/>
        <end position="61"/>
    </location>
</feature>
<sequence>MVLVALFRVFVTIRTSDWSRYKPVDKGKAKEQGTEPSGAVLTAANDAHNGSSSESQTTETENASDPLEREYVYFDSYRSTVVAEIILHLISAVFVGVTWERFPNSIIKKHMKVNLPGSLWCPPKLPLQTSIWIAFSLIGHALAR</sequence>
<dbReference type="GeneID" id="90979675"/>
<comment type="caution">
    <text evidence="3">The sequence shown here is derived from an EMBL/GenBank/DDBJ whole genome shotgun (WGS) entry which is preliminary data.</text>
</comment>
<dbReference type="InParanoid" id="A0A7J6JGX9"/>
<keyword evidence="4" id="KW-1185">Reference proteome</keyword>
<dbReference type="EMBL" id="ANPB02000002">
    <property type="protein sequence ID" value="KAF4488464.1"/>
    <property type="molecule type" value="Genomic_DNA"/>
</dbReference>
<gene>
    <name evidence="3" type="ORF">CGGC5_v002834</name>
</gene>
<organism evidence="3 4">
    <name type="scientific">Colletotrichum fructicola (strain Nara gc5)</name>
    <name type="common">Anthracnose fungus</name>
    <name type="synonym">Colletotrichum gloeosporioides (strain Nara gc5)</name>
    <dbReference type="NCBI Taxonomy" id="1213859"/>
    <lineage>
        <taxon>Eukaryota</taxon>
        <taxon>Fungi</taxon>
        <taxon>Dikarya</taxon>
        <taxon>Ascomycota</taxon>
        <taxon>Pezizomycotina</taxon>
        <taxon>Sordariomycetes</taxon>
        <taxon>Hypocreomycetidae</taxon>
        <taxon>Glomerellales</taxon>
        <taxon>Glomerellaceae</taxon>
        <taxon>Colletotrichum</taxon>
        <taxon>Colletotrichum gloeosporioides species complex</taxon>
    </lineage>
</organism>
<dbReference type="Proteomes" id="UP000011096">
    <property type="component" value="Unassembled WGS sequence"/>
</dbReference>
<reference evidence="3 4" key="2">
    <citation type="submission" date="2020-04" db="EMBL/GenBank/DDBJ databases">
        <title>Genome sequencing and assembly of multiple isolates from the Colletotrichum gloeosporioides species complex.</title>
        <authorList>
            <person name="Gan P."/>
            <person name="Shirasu K."/>
        </authorList>
    </citation>
    <scope>NUCLEOTIDE SEQUENCE [LARGE SCALE GENOMIC DNA]</scope>
    <source>
        <strain evidence="3 4">Nara gc5</strain>
    </source>
</reference>
<dbReference type="RefSeq" id="XP_066009372.1">
    <property type="nucleotide sequence ID" value="XM_066151041.1"/>
</dbReference>
<evidence type="ECO:0000256" key="2">
    <source>
        <dbReference type="SAM" id="SignalP"/>
    </source>
</evidence>
<proteinExistence type="predicted"/>
<feature type="compositionally biased region" description="Basic and acidic residues" evidence="1">
    <location>
        <begin position="24"/>
        <end position="33"/>
    </location>
</feature>
<keyword evidence="2" id="KW-0732">Signal</keyword>
<dbReference type="AlphaFoldDB" id="A0A7J6JGX9"/>
<dbReference type="OrthoDB" id="3525430at2759"/>
<name>A0A7J6JGX9_COLFN</name>